<evidence type="ECO:0000313" key="4">
    <source>
        <dbReference type="Proteomes" id="UP001642484"/>
    </source>
</evidence>
<accession>A0ABP0QUW5</accession>
<keyword evidence="1" id="KW-0175">Coiled coil</keyword>
<proteinExistence type="predicted"/>
<evidence type="ECO:0000313" key="3">
    <source>
        <dbReference type="EMBL" id="CAK9091873.1"/>
    </source>
</evidence>
<dbReference type="EMBL" id="CAXAMN010025028">
    <property type="protein sequence ID" value="CAK9091873.1"/>
    <property type="molecule type" value="Genomic_DNA"/>
</dbReference>
<dbReference type="Proteomes" id="UP001642484">
    <property type="component" value="Unassembled WGS sequence"/>
</dbReference>
<comment type="caution">
    <text evidence="3">The sequence shown here is derived from an EMBL/GenBank/DDBJ whole genome shotgun (WGS) entry which is preliminary data.</text>
</comment>
<feature type="region of interest" description="Disordered" evidence="2">
    <location>
        <begin position="1338"/>
        <end position="1367"/>
    </location>
</feature>
<evidence type="ECO:0000256" key="2">
    <source>
        <dbReference type="SAM" id="MobiDB-lite"/>
    </source>
</evidence>
<evidence type="ECO:0000256" key="1">
    <source>
        <dbReference type="SAM" id="Coils"/>
    </source>
</evidence>
<protein>
    <submittedName>
        <fullName evidence="3">Uncharacterized protein</fullName>
    </submittedName>
</protein>
<sequence>MVEGLRRWHSAVERMVDEPWRGRIKAFLNDHHTASHLIRHDGKVIISGLVAMATEAALELEPFEFNPGRGYVVFEQWLTISRVEDIASQMPRRVLPMSFAGPAVALQLVHQSKQHEWYAKVPAQATLTTVVILTMFTKGLRPEALRFHATDGTLLQDIPIADALATASQIECLLWTFPLLLIRAQSPPAASRPAPHADEIPPTVPFSAREDESLIIALDSSPAYRLSPELFQEMLCFLEFNTRWALPSNSNRQIVSLLWEPTLGVLTIALDSTVPAADLQEQLATHFGPHKHMVYQSPFPIRKIAPGPLFTVRDRNHSNNALVMFQKLQTEVWVRAHVVPKEIERSTKITTQEGLFQIVHHNDRPCTGDRLHLANGDWLLIEPVLTDVVVGGHHRWTTNPEVLPRGANFTDRISFSINTHGWAASDELHAAMMWLLRRFPETIAEFNILQWHTAEQEFSDELYGEPRFAESGRAVTAVLVDNHWAAIEVNIIGHHTQVHTFGLGANLAQRAMHMICRRMDVTPQRVQQHIHPAQPPEHLCGWFLLQRYYILCQALHQLPDTMNQFNDLPAFRRGEIREAWEAAQEDWRRAGASDNLMHFATALRTNFLVNLAITATRDSSVVNVPLHVQFPAQLAPTARPLHTGQQAAPSQAQDTPEAAPLQPAPIDPAPQQPDRVHIRLLESLGRPGWLSSDTLDHALESLRWHCPQICFCPPAQWISDDQSLRFLAGLECLHDTFSQIILFVLWREHWILCELHVHAWEVFIQTVGPIEILPDLHLLVAAVCRLFRLHNLVLNTAATHFAAPVGLCGWSLLRTPLRRFQVPLPQLSQPWLAALRVHRLQALIRQVQVAETNLWETQGDPDLLQFASGIALEFLVHIIQNRFPNERNVGGALNDTGHQLPIPHLPPVGSATPQLRVQERLNLFDTRPGWLFSDTADYLLDFLREADPDTVYLPPMQWTSQGVSAFNDLCSPIQASQKAIGLILWEQHWILCEFQSTVCASWLFLTGPPELRPLAVQCATAVCQHLGIEPVPHVVCRDFHAHPHLCGWTLLWLCFEKVGIQVHYPGPLHEASFLRSIHHVDVQRVLTNATLAWQQPDMHQAAYFAMRLLPWHILQVLQGRFPDHQAAGGAGDAKAAAKPKGTPHSGADPLMAHDPWAKAAVIAKLPSAARSTLLSLSGQQGILLRDFLDSGSQPIDTSVIPKFWEVSQKGLRELSISIEGVKGIAGAILTRRGLAIRAWTANIAEVRRKLLPNDARLNDTNIAVVPRHMMDAAGWPPGASPADVIESVTKAVSQAPIPTRTFRSAGVHTWQLGFQTLPHVQTFTVKINGSLHQILLTPTPFHSKGNGKGKQRPPKKGFTKDEPHFPPAATSIAAASAQQDKKRIDQLENRFDSLQKQVTGIEHKQTSLESKLDQRFNDIGDTLRQLVQLSTNRAHEPSGESPPPKNQRIA</sequence>
<reference evidence="3 4" key="1">
    <citation type="submission" date="2024-02" db="EMBL/GenBank/DDBJ databases">
        <authorList>
            <person name="Chen Y."/>
            <person name="Shah S."/>
            <person name="Dougan E. K."/>
            <person name="Thang M."/>
            <person name="Chan C."/>
        </authorList>
    </citation>
    <scope>NUCLEOTIDE SEQUENCE [LARGE SCALE GENOMIC DNA]</scope>
</reference>
<feature type="compositionally biased region" description="Pro residues" evidence="2">
    <location>
        <begin position="1440"/>
        <end position="1450"/>
    </location>
</feature>
<feature type="compositionally biased region" description="Polar residues" evidence="2">
    <location>
        <begin position="643"/>
        <end position="654"/>
    </location>
</feature>
<gene>
    <name evidence="3" type="ORF">CCMP2556_LOCUS44023</name>
</gene>
<keyword evidence="4" id="KW-1185">Reference proteome</keyword>
<organism evidence="3 4">
    <name type="scientific">Durusdinium trenchii</name>
    <dbReference type="NCBI Taxonomy" id="1381693"/>
    <lineage>
        <taxon>Eukaryota</taxon>
        <taxon>Sar</taxon>
        <taxon>Alveolata</taxon>
        <taxon>Dinophyceae</taxon>
        <taxon>Suessiales</taxon>
        <taxon>Symbiodiniaceae</taxon>
        <taxon>Durusdinium</taxon>
    </lineage>
</organism>
<dbReference type="Gene3D" id="1.20.5.170">
    <property type="match status" value="1"/>
</dbReference>
<feature type="coiled-coil region" evidence="1">
    <location>
        <begin position="1377"/>
        <end position="1404"/>
    </location>
</feature>
<feature type="region of interest" description="Disordered" evidence="2">
    <location>
        <begin position="1127"/>
        <end position="1146"/>
    </location>
</feature>
<feature type="compositionally biased region" description="Pro residues" evidence="2">
    <location>
        <begin position="662"/>
        <end position="671"/>
    </location>
</feature>
<feature type="compositionally biased region" description="Basic residues" evidence="2">
    <location>
        <begin position="1345"/>
        <end position="1357"/>
    </location>
</feature>
<feature type="region of interest" description="Disordered" evidence="2">
    <location>
        <begin position="640"/>
        <end position="672"/>
    </location>
</feature>
<name>A0ABP0QUW5_9DINO</name>
<feature type="region of interest" description="Disordered" evidence="2">
    <location>
        <begin position="1429"/>
        <end position="1450"/>
    </location>
</feature>